<accession>A0ABW5ZZQ7</accession>
<dbReference type="RefSeq" id="WP_386094767.1">
    <property type="nucleotide sequence ID" value="NZ_JBHUOZ010000001.1"/>
</dbReference>
<keyword evidence="1" id="KW-0812">Transmembrane</keyword>
<dbReference type="InterPro" id="IPR011990">
    <property type="entry name" value="TPR-like_helical_dom_sf"/>
</dbReference>
<sequence>MTINSNTIILYLKGALDNTEKAAFETALQQDADLQEQVEVCRNLLAFEEQETATGESVAALKNTLANIHPQYFKQAADEKKEAKVIGMQSWKKWVMSAAAAVIIIVAGYSIFYTGDNLMDTYGHIDTVGLVERGSDATDETRLVKAIQDQDYKTALPLAKTLTTQQPDRPLYQFYYGAALLHTKNYQESVSPLQQAIAAKALFSDKAAILLALAYHKLDDKASAIALLNNIPEGSEEYANAQELLKKIR</sequence>
<reference evidence="3" key="1">
    <citation type="journal article" date="2019" name="Int. J. Syst. Evol. Microbiol.">
        <title>The Global Catalogue of Microorganisms (GCM) 10K type strain sequencing project: providing services to taxonomists for standard genome sequencing and annotation.</title>
        <authorList>
            <consortium name="The Broad Institute Genomics Platform"/>
            <consortium name="The Broad Institute Genome Sequencing Center for Infectious Disease"/>
            <person name="Wu L."/>
            <person name="Ma J."/>
        </authorList>
    </citation>
    <scope>NUCLEOTIDE SEQUENCE [LARGE SCALE GENOMIC DNA]</scope>
    <source>
        <strain evidence="3">KCTC 23299</strain>
    </source>
</reference>
<keyword evidence="1" id="KW-1133">Transmembrane helix</keyword>
<dbReference type="Proteomes" id="UP001597511">
    <property type="component" value="Unassembled WGS sequence"/>
</dbReference>
<feature type="transmembrane region" description="Helical" evidence="1">
    <location>
        <begin position="94"/>
        <end position="112"/>
    </location>
</feature>
<evidence type="ECO:0000313" key="2">
    <source>
        <dbReference type="EMBL" id="MFD2918508.1"/>
    </source>
</evidence>
<keyword evidence="1" id="KW-0472">Membrane</keyword>
<organism evidence="2 3">
    <name type="scientific">Terrimonas rubra</name>
    <dbReference type="NCBI Taxonomy" id="1035890"/>
    <lineage>
        <taxon>Bacteria</taxon>
        <taxon>Pseudomonadati</taxon>
        <taxon>Bacteroidota</taxon>
        <taxon>Chitinophagia</taxon>
        <taxon>Chitinophagales</taxon>
        <taxon>Chitinophagaceae</taxon>
        <taxon>Terrimonas</taxon>
    </lineage>
</organism>
<evidence type="ECO:0000256" key="1">
    <source>
        <dbReference type="SAM" id="Phobius"/>
    </source>
</evidence>
<proteinExistence type="predicted"/>
<keyword evidence="3" id="KW-1185">Reference proteome</keyword>
<name>A0ABW5ZZQ7_9BACT</name>
<evidence type="ECO:0000313" key="3">
    <source>
        <dbReference type="Proteomes" id="UP001597511"/>
    </source>
</evidence>
<comment type="caution">
    <text evidence="2">The sequence shown here is derived from an EMBL/GenBank/DDBJ whole genome shotgun (WGS) entry which is preliminary data.</text>
</comment>
<dbReference type="Gene3D" id="1.25.40.10">
    <property type="entry name" value="Tetratricopeptide repeat domain"/>
    <property type="match status" value="1"/>
</dbReference>
<dbReference type="SUPFAM" id="SSF48452">
    <property type="entry name" value="TPR-like"/>
    <property type="match status" value="1"/>
</dbReference>
<dbReference type="EMBL" id="JBHUOZ010000001">
    <property type="protein sequence ID" value="MFD2918508.1"/>
    <property type="molecule type" value="Genomic_DNA"/>
</dbReference>
<protein>
    <submittedName>
        <fullName evidence="2">Tetratricopeptide repeat protein</fullName>
    </submittedName>
</protein>
<gene>
    <name evidence="2" type="ORF">ACFS6H_02230</name>
</gene>